<dbReference type="EMBL" id="JACJQY010000046">
    <property type="protein sequence ID" value="MBD2319282.1"/>
    <property type="molecule type" value="Genomic_DNA"/>
</dbReference>
<proteinExistence type="inferred from homology"/>
<keyword evidence="3" id="KW-1185">Reference proteome</keyword>
<dbReference type="Proteomes" id="UP000618445">
    <property type="component" value="Unassembled WGS sequence"/>
</dbReference>
<protein>
    <submittedName>
        <fullName evidence="2">Type II toxin-antitoxin system Phd/YefM family antitoxin</fullName>
    </submittedName>
</protein>
<reference evidence="2 3" key="1">
    <citation type="journal article" date="2020" name="ISME J.">
        <title>Comparative genomics reveals insights into cyanobacterial evolution and habitat adaptation.</title>
        <authorList>
            <person name="Chen M.Y."/>
            <person name="Teng W.K."/>
            <person name="Zhao L."/>
            <person name="Hu C.X."/>
            <person name="Zhou Y.K."/>
            <person name="Han B.P."/>
            <person name="Song L.R."/>
            <person name="Shu W.S."/>
        </authorList>
    </citation>
    <scope>NUCLEOTIDE SEQUENCE [LARGE SCALE GENOMIC DNA]</scope>
    <source>
        <strain evidence="2 3">FACHB-1050</strain>
    </source>
</reference>
<comment type="similarity">
    <text evidence="1">Belongs to the phD/YefM antitoxin family.</text>
</comment>
<dbReference type="SUPFAM" id="SSF143120">
    <property type="entry name" value="YefM-like"/>
    <property type="match status" value="1"/>
</dbReference>
<accession>A0ABR8CGU7</accession>
<sequence length="73" mass="8241">MTTITPDLPQEQYIVDGNGNKTAVILSIELYEQMLEDIHDLAIVAERRSETAISLAEMKKMLSSHEPLSNLQR</sequence>
<gene>
    <name evidence="2" type="ORF">H6G05_20855</name>
</gene>
<evidence type="ECO:0000313" key="2">
    <source>
        <dbReference type="EMBL" id="MBD2319282.1"/>
    </source>
</evidence>
<comment type="caution">
    <text evidence="2">The sequence shown here is derived from an EMBL/GenBank/DDBJ whole genome shotgun (WGS) entry which is preliminary data.</text>
</comment>
<evidence type="ECO:0000313" key="3">
    <source>
        <dbReference type="Proteomes" id="UP000618445"/>
    </source>
</evidence>
<name>A0ABR8CGU7_9CYAN</name>
<dbReference type="InterPro" id="IPR036165">
    <property type="entry name" value="YefM-like_sf"/>
</dbReference>
<dbReference type="RefSeq" id="WP_190581080.1">
    <property type="nucleotide sequence ID" value="NZ_CAWPQU010000041.1"/>
</dbReference>
<organism evidence="2 3">
    <name type="scientific">Phormidium tenue FACHB-1050</name>
    <dbReference type="NCBI Taxonomy" id="2692857"/>
    <lineage>
        <taxon>Bacteria</taxon>
        <taxon>Bacillati</taxon>
        <taxon>Cyanobacteriota</taxon>
        <taxon>Cyanophyceae</taxon>
        <taxon>Oscillatoriophycideae</taxon>
        <taxon>Oscillatoriales</taxon>
        <taxon>Oscillatoriaceae</taxon>
        <taxon>Phormidium</taxon>
    </lineage>
</organism>
<dbReference type="Pfam" id="PF18506">
    <property type="entry name" value="RelB-like"/>
    <property type="match status" value="1"/>
</dbReference>
<evidence type="ECO:0000256" key="1">
    <source>
        <dbReference type="ARBA" id="ARBA00009981"/>
    </source>
</evidence>
<dbReference type="InterPro" id="IPR049537">
    <property type="entry name" value="RelB-like"/>
</dbReference>